<comment type="similarity">
    <text evidence="3 6">Belongs to the DHNA family.</text>
</comment>
<keyword evidence="5 6" id="KW-0456">Lyase</keyword>
<dbReference type="Proteomes" id="UP000254737">
    <property type="component" value="Unassembled WGS sequence"/>
</dbReference>
<feature type="domain" description="Dihydroneopterin aldolase/epimerase" evidence="7">
    <location>
        <begin position="17"/>
        <end position="129"/>
    </location>
</feature>
<dbReference type="GO" id="GO:0046654">
    <property type="term" value="P:tetrahydrofolate biosynthetic process"/>
    <property type="evidence" value="ECO:0007669"/>
    <property type="project" value="UniProtKB-UniRule"/>
</dbReference>
<dbReference type="Pfam" id="PF02152">
    <property type="entry name" value="FolB"/>
    <property type="match status" value="1"/>
</dbReference>
<organism evidence="8 9">
    <name type="scientific">Empedobacter falsenii</name>
    <dbReference type="NCBI Taxonomy" id="343874"/>
    <lineage>
        <taxon>Bacteria</taxon>
        <taxon>Pseudomonadati</taxon>
        <taxon>Bacteroidota</taxon>
        <taxon>Flavobacteriia</taxon>
        <taxon>Flavobacteriales</taxon>
        <taxon>Weeksellaceae</taxon>
        <taxon>Empedobacter</taxon>
    </lineage>
</organism>
<dbReference type="PANTHER" id="PTHR42844:SF1">
    <property type="entry name" value="DIHYDRONEOPTERIN ALDOLASE 1-RELATED"/>
    <property type="match status" value="1"/>
</dbReference>
<evidence type="ECO:0000256" key="6">
    <source>
        <dbReference type="RuleBase" id="RU362079"/>
    </source>
</evidence>
<evidence type="ECO:0000259" key="7">
    <source>
        <dbReference type="SMART" id="SM00905"/>
    </source>
</evidence>
<reference evidence="8 9" key="1">
    <citation type="submission" date="2018-06" db="EMBL/GenBank/DDBJ databases">
        <authorList>
            <consortium name="Pathogen Informatics"/>
            <person name="Doyle S."/>
        </authorList>
    </citation>
    <scope>NUCLEOTIDE SEQUENCE [LARGE SCALE GENOMIC DNA]</scope>
    <source>
        <strain evidence="8 9">NCTC13456</strain>
    </source>
</reference>
<dbReference type="Gene3D" id="3.30.1130.10">
    <property type="match status" value="1"/>
</dbReference>
<evidence type="ECO:0000256" key="2">
    <source>
        <dbReference type="ARBA" id="ARBA00005013"/>
    </source>
</evidence>
<accession>A0A376G0H7</accession>
<dbReference type="UniPathway" id="UPA00077">
    <property type="reaction ID" value="UER00154"/>
</dbReference>
<protein>
    <recommendedName>
        <fullName evidence="6">7,8-dihydroneopterin aldolase</fullName>
        <ecNumber evidence="6">4.1.2.25</ecNumber>
    </recommendedName>
</protein>
<comment type="function">
    <text evidence="6">Catalyzes the conversion of 7,8-dihydroneopterin to 6-hydroxymethyl-7,8-dihydropterin.</text>
</comment>
<dbReference type="SUPFAM" id="SSF55620">
    <property type="entry name" value="Tetrahydrobiopterin biosynthesis enzymes-like"/>
    <property type="match status" value="1"/>
</dbReference>
<keyword evidence="4 6" id="KW-0289">Folate biosynthesis</keyword>
<evidence type="ECO:0000256" key="5">
    <source>
        <dbReference type="ARBA" id="ARBA00023239"/>
    </source>
</evidence>
<dbReference type="InterPro" id="IPR006156">
    <property type="entry name" value="Dihydroneopterin_aldolase"/>
</dbReference>
<dbReference type="NCBIfam" id="TIGR00525">
    <property type="entry name" value="folB"/>
    <property type="match status" value="1"/>
</dbReference>
<dbReference type="PANTHER" id="PTHR42844">
    <property type="entry name" value="DIHYDRONEOPTERIN ALDOLASE 1-RELATED"/>
    <property type="match status" value="1"/>
</dbReference>
<dbReference type="GO" id="GO:0046656">
    <property type="term" value="P:folic acid biosynthetic process"/>
    <property type="evidence" value="ECO:0007669"/>
    <property type="project" value="UniProtKB-UniRule"/>
</dbReference>
<comment type="catalytic activity">
    <reaction evidence="1 6">
        <text>7,8-dihydroneopterin = 6-hydroxymethyl-7,8-dihydropterin + glycolaldehyde</text>
        <dbReference type="Rhea" id="RHEA:10540"/>
        <dbReference type="ChEBI" id="CHEBI:17001"/>
        <dbReference type="ChEBI" id="CHEBI:17071"/>
        <dbReference type="ChEBI" id="CHEBI:44841"/>
        <dbReference type="EC" id="4.1.2.25"/>
    </reaction>
</comment>
<dbReference type="STRING" id="343874.GCA_000805695_00693"/>
<dbReference type="EMBL" id="UFXS01000001">
    <property type="protein sequence ID" value="STD53043.1"/>
    <property type="molecule type" value="Genomic_DNA"/>
</dbReference>
<evidence type="ECO:0000256" key="3">
    <source>
        <dbReference type="ARBA" id="ARBA00005708"/>
    </source>
</evidence>
<gene>
    <name evidence="8" type="primary">folB</name>
    <name evidence="8" type="ORF">NCTC13456_00261</name>
</gene>
<name>A0A376G0H7_9FLAO</name>
<evidence type="ECO:0000313" key="9">
    <source>
        <dbReference type="Proteomes" id="UP000254737"/>
    </source>
</evidence>
<dbReference type="NCBIfam" id="TIGR00526">
    <property type="entry name" value="folB_dom"/>
    <property type="match status" value="1"/>
</dbReference>
<sequence length="131" mass="14887">MCRNTQVFFYLWTMGVIILENIKIYSNHGCLDEEARIGSDYLVDLEAHADFTKATESDELVDALDYVSLNKIVKEEVGIRSKLLEHVCKRVLDRIGQELTNVTYAKVKLSKLNPPIGGHVEKVSVILEKSY</sequence>
<dbReference type="InterPro" id="IPR006157">
    <property type="entry name" value="FolB_dom"/>
</dbReference>
<proteinExistence type="inferred from homology"/>
<evidence type="ECO:0000256" key="4">
    <source>
        <dbReference type="ARBA" id="ARBA00022909"/>
    </source>
</evidence>
<comment type="pathway">
    <text evidence="2 6">Cofactor biosynthesis; tetrahydrofolate biosynthesis; 2-amino-4-hydroxy-6-hydroxymethyl-7,8-dihydropteridine diphosphate from 7,8-dihydroneopterin triphosphate: step 3/4.</text>
</comment>
<evidence type="ECO:0000313" key="8">
    <source>
        <dbReference type="EMBL" id="STD53043.1"/>
    </source>
</evidence>
<evidence type="ECO:0000256" key="1">
    <source>
        <dbReference type="ARBA" id="ARBA00001353"/>
    </source>
</evidence>
<dbReference type="InterPro" id="IPR043133">
    <property type="entry name" value="GTP-CH-I_C/QueF"/>
</dbReference>
<dbReference type="GO" id="GO:0005737">
    <property type="term" value="C:cytoplasm"/>
    <property type="evidence" value="ECO:0007669"/>
    <property type="project" value="TreeGrafter"/>
</dbReference>
<dbReference type="AlphaFoldDB" id="A0A376G0H7"/>
<dbReference type="EC" id="4.1.2.25" evidence="6"/>
<dbReference type="SMART" id="SM00905">
    <property type="entry name" value="FolB"/>
    <property type="match status" value="1"/>
</dbReference>
<dbReference type="GO" id="GO:0004150">
    <property type="term" value="F:dihydroneopterin aldolase activity"/>
    <property type="evidence" value="ECO:0007669"/>
    <property type="project" value="UniProtKB-UniRule"/>
</dbReference>